<proteinExistence type="predicted"/>
<feature type="non-terminal residue" evidence="2">
    <location>
        <position position="80"/>
    </location>
</feature>
<evidence type="ECO:0000313" key="2">
    <source>
        <dbReference type="EMBL" id="KHJ94298.1"/>
    </source>
</evidence>
<protein>
    <submittedName>
        <fullName evidence="2">Uncharacterized protein</fullName>
    </submittedName>
</protein>
<reference evidence="2 3" key="1">
    <citation type="submission" date="2014-03" db="EMBL/GenBank/DDBJ databases">
        <title>Draft genome of the hookworm Oesophagostomum dentatum.</title>
        <authorList>
            <person name="Mitreva M."/>
        </authorList>
    </citation>
    <scope>NUCLEOTIDE SEQUENCE [LARGE SCALE GENOMIC DNA]</scope>
    <source>
        <strain evidence="2 3">OD-Hann</strain>
    </source>
</reference>
<dbReference type="EMBL" id="KN550385">
    <property type="protein sequence ID" value="KHJ94298.1"/>
    <property type="molecule type" value="Genomic_DNA"/>
</dbReference>
<feature type="region of interest" description="Disordered" evidence="1">
    <location>
        <begin position="16"/>
        <end position="53"/>
    </location>
</feature>
<accession>A0A0B1T9R5</accession>
<name>A0A0B1T9R5_OESDE</name>
<gene>
    <name evidence="2" type="ORF">OESDEN_05780</name>
</gene>
<evidence type="ECO:0000313" key="3">
    <source>
        <dbReference type="Proteomes" id="UP000053660"/>
    </source>
</evidence>
<evidence type="ECO:0000256" key="1">
    <source>
        <dbReference type="SAM" id="MobiDB-lite"/>
    </source>
</evidence>
<sequence length="80" mass="9515">MDYYYKNKSTNFEFFPRNDEHSDSEGQHITKDEVGKMDSYTPSTSEMTVKKEVKSEFERLSKALKRKHSDSQDQRITKDE</sequence>
<feature type="compositionally biased region" description="Basic and acidic residues" evidence="1">
    <location>
        <begin position="16"/>
        <end position="36"/>
    </location>
</feature>
<keyword evidence="3" id="KW-1185">Reference proteome</keyword>
<organism evidence="2 3">
    <name type="scientific">Oesophagostomum dentatum</name>
    <name type="common">Nodular worm</name>
    <dbReference type="NCBI Taxonomy" id="61180"/>
    <lineage>
        <taxon>Eukaryota</taxon>
        <taxon>Metazoa</taxon>
        <taxon>Ecdysozoa</taxon>
        <taxon>Nematoda</taxon>
        <taxon>Chromadorea</taxon>
        <taxon>Rhabditida</taxon>
        <taxon>Rhabditina</taxon>
        <taxon>Rhabditomorpha</taxon>
        <taxon>Strongyloidea</taxon>
        <taxon>Strongylidae</taxon>
        <taxon>Oesophagostomum</taxon>
    </lineage>
</organism>
<dbReference type="Proteomes" id="UP000053660">
    <property type="component" value="Unassembled WGS sequence"/>
</dbReference>
<dbReference type="AlphaFoldDB" id="A0A0B1T9R5"/>